<protein>
    <submittedName>
        <fullName evidence="2">Uncharacterized protein</fullName>
    </submittedName>
</protein>
<feature type="transmembrane region" description="Helical" evidence="1">
    <location>
        <begin position="100"/>
        <end position="121"/>
    </location>
</feature>
<accession>A0A1F4Q1Z6</accession>
<keyword evidence="1" id="KW-0472">Membrane</keyword>
<feature type="transmembrane region" description="Helical" evidence="1">
    <location>
        <begin position="75"/>
        <end position="94"/>
    </location>
</feature>
<reference evidence="2 3" key="1">
    <citation type="journal article" date="2016" name="Nat. Commun.">
        <title>Thousands of microbial genomes shed light on interconnected biogeochemical processes in an aquifer system.</title>
        <authorList>
            <person name="Anantharaman K."/>
            <person name="Brown C.T."/>
            <person name="Hug L.A."/>
            <person name="Sharon I."/>
            <person name="Castelle C.J."/>
            <person name="Probst A.J."/>
            <person name="Thomas B.C."/>
            <person name="Singh A."/>
            <person name="Wilkins M.J."/>
            <person name="Karaoz U."/>
            <person name="Brodie E.L."/>
            <person name="Williams K.H."/>
            <person name="Hubbard S.S."/>
            <person name="Banfield J.F."/>
        </authorList>
    </citation>
    <scope>NUCLEOTIDE SEQUENCE [LARGE SCALE GENOMIC DNA]</scope>
</reference>
<keyword evidence="1" id="KW-0812">Transmembrane</keyword>
<sequence>MEAGKKNIIFGWSWLILFLILGFYLFLRAADPSWAGLQRMAWRAAHVHGNVLAFLNILYGLTIDKTNLGSGLKQAGSWLAIIGAILLSGSLLLMPFFMQIALVEMIGGAVIILAVAIMIYGQLFARV</sequence>
<proteinExistence type="predicted"/>
<feature type="transmembrane region" description="Helical" evidence="1">
    <location>
        <begin position="7"/>
        <end position="27"/>
    </location>
</feature>
<dbReference type="AlphaFoldDB" id="A0A1F4Q1Z6"/>
<feature type="transmembrane region" description="Helical" evidence="1">
    <location>
        <begin position="47"/>
        <end position="63"/>
    </location>
</feature>
<name>A0A1F4Q1Z6_UNCSA</name>
<dbReference type="Proteomes" id="UP000178724">
    <property type="component" value="Unassembled WGS sequence"/>
</dbReference>
<dbReference type="EMBL" id="METM01000018">
    <property type="protein sequence ID" value="OGB89951.1"/>
    <property type="molecule type" value="Genomic_DNA"/>
</dbReference>
<evidence type="ECO:0000256" key="1">
    <source>
        <dbReference type="SAM" id="Phobius"/>
    </source>
</evidence>
<evidence type="ECO:0000313" key="2">
    <source>
        <dbReference type="EMBL" id="OGB89951.1"/>
    </source>
</evidence>
<organism evidence="2 3">
    <name type="scientific">candidate division WOR-1 bacterium RIFCSPHIGHO2_01_FULL_53_15</name>
    <dbReference type="NCBI Taxonomy" id="1802564"/>
    <lineage>
        <taxon>Bacteria</taxon>
        <taxon>Bacillati</taxon>
        <taxon>Saganbacteria</taxon>
    </lineage>
</organism>
<keyword evidence="1" id="KW-1133">Transmembrane helix</keyword>
<comment type="caution">
    <text evidence="2">The sequence shown here is derived from an EMBL/GenBank/DDBJ whole genome shotgun (WGS) entry which is preliminary data.</text>
</comment>
<evidence type="ECO:0000313" key="3">
    <source>
        <dbReference type="Proteomes" id="UP000178724"/>
    </source>
</evidence>
<gene>
    <name evidence="2" type="ORF">A2625_07715</name>
</gene>